<dbReference type="HOGENOM" id="CLU_959778_0_0_1"/>
<dbReference type="RefSeq" id="XP_016614219.1">
    <property type="nucleotide sequence ID" value="XM_016769583.1"/>
</dbReference>
<dbReference type="OrthoDB" id="10394694at2759"/>
<dbReference type="EMBL" id="KN847003">
    <property type="protein sequence ID" value="KIW87550.1"/>
    <property type="molecule type" value="Genomic_DNA"/>
</dbReference>
<feature type="region of interest" description="Disordered" evidence="1">
    <location>
        <begin position="132"/>
        <end position="155"/>
    </location>
</feature>
<name>A0A0D2H9L7_CLAB1</name>
<accession>A0A0D2H9L7</accession>
<evidence type="ECO:0000313" key="2">
    <source>
        <dbReference type="EMBL" id="KIW87550.1"/>
    </source>
</evidence>
<dbReference type="Proteomes" id="UP000053789">
    <property type="component" value="Unassembled WGS sequence"/>
</dbReference>
<proteinExistence type="predicted"/>
<gene>
    <name evidence="2" type="ORF">Z519_11874</name>
</gene>
<dbReference type="AlphaFoldDB" id="A0A0D2H9L7"/>
<protein>
    <submittedName>
        <fullName evidence="2">Uncharacterized protein</fullName>
    </submittedName>
</protein>
<keyword evidence="3" id="KW-1185">Reference proteome</keyword>
<dbReference type="GeneID" id="27704802"/>
<evidence type="ECO:0000256" key="1">
    <source>
        <dbReference type="SAM" id="MobiDB-lite"/>
    </source>
</evidence>
<dbReference type="VEuPathDB" id="FungiDB:Z519_11874"/>
<organism evidence="2 3">
    <name type="scientific">Cladophialophora bantiana (strain ATCC 10958 / CBS 173.52 / CDC B-1940 / NIH 8579)</name>
    <name type="common">Xylohypha bantiana</name>
    <dbReference type="NCBI Taxonomy" id="1442370"/>
    <lineage>
        <taxon>Eukaryota</taxon>
        <taxon>Fungi</taxon>
        <taxon>Dikarya</taxon>
        <taxon>Ascomycota</taxon>
        <taxon>Pezizomycotina</taxon>
        <taxon>Eurotiomycetes</taxon>
        <taxon>Chaetothyriomycetidae</taxon>
        <taxon>Chaetothyriales</taxon>
        <taxon>Herpotrichiellaceae</taxon>
        <taxon>Cladophialophora</taxon>
    </lineage>
</organism>
<sequence length="290" mass="32914">MSHNGLGRDMRTTQQWVSACRQHENTRKYCAVIRPLNDDIKALLRVIEQIHQSGIWGQPIDVYEELQSYSDGSMDGTVGNEHQRNSADSLVANDVSNQDVFETYTHTTTSRSTLTLVPTDLSYLNASHMQTRGIQEPGSPSIPISAADDNAEESLSPGSRRLGMDFLEIGPELPLFYIGCRGRDCAVNAYIDTGAKAMVARLSIAKRGNARIQRLRHPKILLTFNGLPIFSNQFVWLDLFTFDRPHEAQRIKVYLLEDRFLPFVDAYVDLENAKKFGARLVRDWREKRLK</sequence>
<reference evidence="2" key="1">
    <citation type="submission" date="2015-01" db="EMBL/GenBank/DDBJ databases">
        <title>The Genome Sequence of Cladophialophora bantiana CBS 173.52.</title>
        <authorList>
            <consortium name="The Broad Institute Genomics Platform"/>
            <person name="Cuomo C."/>
            <person name="de Hoog S."/>
            <person name="Gorbushina A."/>
            <person name="Stielow B."/>
            <person name="Teixiera M."/>
            <person name="Abouelleil A."/>
            <person name="Chapman S.B."/>
            <person name="Priest M."/>
            <person name="Young S.K."/>
            <person name="Wortman J."/>
            <person name="Nusbaum C."/>
            <person name="Birren B."/>
        </authorList>
    </citation>
    <scope>NUCLEOTIDE SEQUENCE [LARGE SCALE GENOMIC DNA]</scope>
    <source>
        <strain evidence="2">CBS 173.52</strain>
    </source>
</reference>
<evidence type="ECO:0000313" key="3">
    <source>
        <dbReference type="Proteomes" id="UP000053789"/>
    </source>
</evidence>